<dbReference type="CDD" id="cd19124">
    <property type="entry name" value="AKR_AKR4A_4B"/>
    <property type="match status" value="1"/>
</dbReference>
<name>A0AAV9DLN6_ACOCL</name>
<dbReference type="PIRSF" id="PIRSF000097">
    <property type="entry name" value="AKR"/>
    <property type="match status" value="1"/>
</dbReference>
<evidence type="ECO:0000256" key="5">
    <source>
        <dbReference type="PIRSR" id="PIRSR000097-3"/>
    </source>
</evidence>
<dbReference type="SUPFAM" id="SSF51430">
    <property type="entry name" value="NAD(P)-linked oxidoreductase"/>
    <property type="match status" value="1"/>
</dbReference>
<feature type="site" description="Lowers pKa of active site Tyr" evidence="5">
    <location>
        <position position="84"/>
    </location>
</feature>
<evidence type="ECO:0000256" key="1">
    <source>
        <dbReference type="ARBA" id="ARBA00007905"/>
    </source>
</evidence>
<dbReference type="InterPro" id="IPR018170">
    <property type="entry name" value="Aldo/ket_reductase_CS"/>
</dbReference>
<evidence type="ECO:0000256" key="2">
    <source>
        <dbReference type="ARBA" id="ARBA00023002"/>
    </source>
</evidence>
<keyword evidence="8" id="KW-1185">Reference proteome</keyword>
<dbReference type="InterPro" id="IPR044497">
    <property type="entry name" value="AKR4A/B"/>
</dbReference>
<accession>A0AAV9DLN6</accession>
<sequence>MAGGIPEVVLNSGFKMPVIGFGTAAMPMASDELESNFVNAIEAGYRHFDAARVYGTEQNLGRAIKEALRRGLIKGREELFITSKLWCTHAHHDLVLPAIKESLSNLGLEYIDLYLIHWPVRLKHKEPSFYFEKSDLIPFEVGPTWEAMEECQKLGLTKSIGVSNFTCKKLTDLLAVARIPPAVNQVEMNVGWQQRKLKDFCKDKCIVLCAWSPLGGIGALFGSYRILDNPILDQVAQARGKSKGQVALRWLYEQGVVSITKSFNKQRMIQSLQIFDWELSADDLRKIDEFPHKKGDYGEIFVGPDGQYKTVEELWDGEM</sequence>
<dbReference type="InterPro" id="IPR023210">
    <property type="entry name" value="NADP_OxRdtase_dom"/>
</dbReference>
<evidence type="ECO:0000313" key="7">
    <source>
        <dbReference type="EMBL" id="KAK1301874.1"/>
    </source>
</evidence>
<dbReference type="GO" id="GO:1990641">
    <property type="term" value="P:response to iron ion starvation"/>
    <property type="evidence" value="ECO:0007669"/>
    <property type="project" value="UniProtKB-ARBA"/>
</dbReference>
<proteinExistence type="inferred from homology"/>
<feature type="active site" description="Proton donor" evidence="3">
    <location>
        <position position="54"/>
    </location>
</feature>
<evidence type="ECO:0000259" key="6">
    <source>
        <dbReference type="Pfam" id="PF00248"/>
    </source>
</evidence>
<dbReference type="GO" id="GO:0019290">
    <property type="term" value="P:siderophore biosynthetic process"/>
    <property type="evidence" value="ECO:0007669"/>
    <property type="project" value="UniProtKB-ARBA"/>
</dbReference>
<dbReference type="InterPro" id="IPR036812">
    <property type="entry name" value="NAD(P)_OxRdtase_dom_sf"/>
</dbReference>
<reference evidence="7" key="2">
    <citation type="submission" date="2023-06" db="EMBL/GenBank/DDBJ databases">
        <authorList>
            <person name="Ma L."/>
            <person name="Liu K.-W."/>
            <person name="Li Z."/>
            <person name="Hsiao Y.-Y."/>
            <person name="Qi Y."/>
            <person name="Fu T."/>
            <person name="Tang G."/>
            <person name="Zhang D."/>
            <person name="Sun W.-H."/>
            <person name="Liu D.-K."/>
            <person name="Li Y."/>
            <person name="Chen G.-Z."/>
            <person name="Liu X.-D."/>
            <person name="Liao X.-Y."/>
            <person name="Jiang Y.-T."/>
            <person name="Yu X."/>
            <person name="Hao Y."/>
            <person name="Huang J."/>
            <person name="Zhao X.-W."/>
            <person name="Ke S."/>
            <person name="Chen Y.-Y."/>
            <person name="Wu W.-L."/>
            <person name="Hsu J.-L."/>
            <person name="Lin Y.-F."/>
            <person name="Huang M.-D."/>
            <person name="Li C.-Y."/>
            <person name="Huang L."/>
            <person name="Wang Z.-W."/>
            <person name="Zhao X."/>
            <person name="Zhong W.-Y."/>
            <person name="Peng D.-H."/>
            <person name="Ahmad S."/>
            <person name="Lan S."/>
            <person name="Zhang J.-S."/>
            <person name="Tsai W.-C."/>
            <person name="Van De Peer Y."/>
            <person name="Liu Z.-J."/>
        </authorList>
    </citation>
    <scope>NUCLEOTIDE SEQUENCE</scope>
    <source>
        <strain evidence="7">CP</strain>
        <tissue evidence="7">Leaves</tissue>
    </source>
</reference>
<evidence type="ECO:0000313" key="8">
    <source>
        <dbReference type="Proteomes" id="UP001180020"/>
    </source>
</evidence>
<feature type="binding site" evidence="4">
    <location>
        <position position="117"/>
    </location>
    <ligand>
        <name>substrate</name>
    </ligand>
</feature>
<feature type="domain" description="NADP-dependent oxidoreductase" evidence="6">
    <location>
        <begin position="19"/>
        <end position="289"/>
    </location>
</feature>
<evidence type="ECO:0000256" key="4">
    <source>
        <dbReference type="PIRSR" id="PIRSR000097-2"/>
    </source>
</evidence>
<dbReference type="PRINTS" id="PR00069">
    <property type="entry name" value="ALDKETRDTASE"/>
</dbReference>
<dbReference type="PROSITE" id="PS00798">
    <property type="entry name" value="ALDOKETO_REDUCTASE_1"/>
    <property type="match status" value="1"/>
</dbReference>
<reference evidence="7" key="1">
    <citation type="journal article" date="2023" name="Nat. Commun.">
        <title>Diploid and tetraploid genomes of Acorus and the evolution of monocots.</title>
        <authorList>
            <person name="Ma L."/>
            <person name="Liu K.W."/>
            <person name="Li Z."/>
            <person name="Hsiao Y.Y."/>
            <person name="Qi Y."/>
            <person name="Fu T."/>
            <person name="Tang G.D."/>
            <person name="Zhang D."/>
            <person name="Sun W.H."/>
            <person name="Liu D.K."/>
            <person name="Li Y."/>
            <person name="Chen G.Z."/>
            <person name="Liu X.D."/>
            <person name="Liao X.Y."/>
            <person name="Jiang Y.T."/>
            <person name="Yu X."/>
            <person name="Hao Y."/>
            <person name="Huang J."/>
            <person name="Zhao X.W."/>
            <person name="Ke S."/>
            <person name="Chen Y.Y."/>
            <person name="Wu W.L."/>
            <person name="Hsu J.L."/>
            <person name="Lin Y.F."/>
            <person name="Huang M.D."/>
            <person name="Li C.Y."/>
            <person name="Huang L."/>
            <person name="Wang Z.W."/>
            <person name="Zhao X."/>
            <person name="Zhong W.Y."/>
            <person name="Peng D.H."/>
            <person name="Ahmad S."/>
            <person name="Lan S."/>
            <person name="Zhang J.S."/>
            <person name="Tsai W.C."/>
            <person name="Van de Peer Y."/>
            <person name="Liu Z.J."/>
        </authorList>
    </citation>
    <scope>NUCLEOTIDE SEQUENCE</scope>
    <source>
        <strain evidence="7">CP</strain>
    </source>
</reference>
<dbReference type="AlphaFoldDB" id="A0AAV9DLN6"/>
<comment type="caution">
    <text evidence="7">The sequence shown here is derived from an EMBL/GenBank/DDBJ whole genome shotgun (WGS) entry which is preliminary data.</text>
</comment>
<dbReference type="EMBL" id="JAUJYO010000012">
    <property type="protein sequence ID" value="KAK1301874.1"/>
    <property type="molecule type" value="Genomic_DNA"/>
</dbReference>
<dbReference type="GO" id="GO:0033707">
    <property type="term" value="F:3''-deamino-3''-oxonicotianamine reductase activity"/>
    <property type="evidence" value="ECO:0007669"/>
    <property type="project" value="UniProtKB-ARBA"/>
</dbReference>
<gene>
    <name evidence="7" type="ORF">QJS10_CPB12g01550</name>
</gene>
<keyword evidence="2" id="KW-0560">Oxidoreductase</keyword>
<dbReference type="PANTHER" id="PTHR11732">
    <property type="entry name" value="ALDO/KETO REDUCTASE"/>
    <property type="match status" value="1"/>
</dbReference>
<dbReference type="InterPro" id="IPR020471">
    <property type="entry name" value="AKR"/>
</dbReference>
<evidence type="ECO:0000256" key="3">
    <source>
        <dbReference type="PIRSR" id="PIRSR000097-1"/>
    </source>
</evidence>
<dbReference type="Proteomes" id="UP001180020">
    <property type="component" value="Unassembled WGS sequence"/>
</dbReference>
<protein>
    <recommendedName>
        <fullName evidence="6">NADP-dependent oxidoreductase domain-containing protein</fullName>
    </recommendedName>
</protein>
<dbReference type="Pfam" id="PF00248">
    <property type="entry name" value="Aldo_ket_red"/>
    <property type="match status" value="1"/>
</dbReference>
<dbReference type="FunFam" id="3.20.20.100:FF:000014">
    <property type="entry name" value="NAD(P)-linked oxidoreductase superfamily protein"/>
    <property type="match status" value="1"/>
</dbReference>
<organism evidence="7 8">
    <name type="scientific">Acorus calamus</name>
    <name type="common">Sweet flag</name>
    <dbReference type="NCBI Taxonomy" id="4465"/>
    <lineage>
        <taxon>Eukaryota</taxon>
        <taxon>Viridiplantae</taxon>
        <taxon>Streptophyta</taxon>
        <taxon>Embryophyta</taxon>
        <taxon>Tracheophyta</taxon>
        <taxon>Spermatophyta</taxon>
        <taxon>Magnoliopsida</taxon>
        <taxon>Liliopsida</taxon>
        <taxon>Acoraceae</taxon>
        <taxon>Acorus</taxon>
    </lineage>
</organism>
<dbReference type="Gene3D" id="3.20.20.100">
    <property type="entry name" value="NADP-dependent oxidoreductase domain"/>
    <property type="match status" value="1"/>
</dbReference>
<dbReference type="PROSITE" id="PS00062">
    <property type="entry name" value="ALDOKETO_REDUCTASE_2"/>
    <property type="match status" value="1"/>
</dbReference>
<comment type="similarity">
    <text evidence="1">Belongs to the aldo/keto reductase family.</text>
</comment>